<dbReference type="SMART" id="SM00448">
    <property type="entry name" value="REC"/>
    <property type="match status" value="2"/>
</dbReference>
<dbReference type="InterPro" id="IPR001789">
    <property type="entry name" value="Sig_transdc_resp-reg_receiver"/>
</dbReference>
<accession>A0ABR9QL81</accession>
<dbReference type="Gene3D" id="3.40.50.2300">
    <property type="match status" value="2"/>
</dbReference>
<organism evidence="6 7">
    <name type="scientific">Litchfieldia luteola</name>
    <dbReference type="NCBI Taxonomy" id="682179"/>
    <lineage>
        <taxon>Bacteria</taxon>
        <taxon>Bacillati</taxon>
        <taxon>Bacillota</taxon>
        <taxon>Bacilli</taxon>
        <taxon>Bacillales</taxon>
        <taxon>Bacillaceae</taxon>
        <taxon>Litchfieldia</taxon>
    </lineage>
</organism>
<dbReference type="Proteomes" id="UP001516662">
    <property type="component" value="Unassembled WGS sequence"/>
</dbReference>
<dbReference type="PROSITE" id="PS50894">
    <property type="entry name" value="HPT"/>
    <property type="match status" value="1"/>
</dbReference>
<dbReference type="PANTHER" id="PTHR45138">
    <property type="entry name" value="REGULATORY COMPONENTS OF SENSORY TRANSDUCTION SYSTEM"/>
    <property type="match status" value="1"/>
</dbReference>
<dbReference type="InterPro" id="IPR036641">
    <property type="entry name" value="HPT_dom_sf"/>
</dbReference>
<protein>
    <submittedName>
        <fullName evidence="6">Diguanylate cyclase</fullName>
    </submittedName>
</protein>
<dbReference type="NCBIfam" id="TIGR00254">
    <property type="entry name" value="GGDEF"/>
    <property type="match status" value="1"/>
</dbReference>
<feature type="modified residue" description="Phosphohistidine" evidence="1">
    <location>
        <position position="36"/>
    </location>
</feature>
<dbReference type="InterPro" id="IPR029787">
    <property type="entry name" value="Nucleotide_cyclase"/>
</dbReference>
<dbReference type="CDD" id="cd00156">
    <property type="entry name" value="REC"/>
    <property type="match status" value="1"/>
</dbReference>
<evidence type="ECO:0000259" key="3">
    <source>
        <dbReference type="PROSITE" id="PS50110"/>
    </source>
</evidence>
<reference evidence="6 7" key="1">
    <citation type="submission" date="2020-10" db="EMBL/GenBank/DDBJ databases">
        <title>Bacillus sp. HD4P25, an endophyte from a halophyte.</title>
        <authorList>
            <person name="Sun J.-Q."/>
        </authorList>
    </citation>
    <scope>NUCLEOTIDE SEQUENCE [LARGE SCALE GENOMIC DNA]</scope>
    <source>
        <strain evidence="6 7">YIM 93174</strain>
    </source>
</reference>
<dbReference type="RefSeq" id="WP_193537375.1">
    <property type="nucleotide sequence ID" value="NZ_JADCLJ010000020.1"/>
</dbReference>
<keyword evidence="7" id="KW-1185">Reference proteome</keyword>
<dbReference type="PROSITE" id="PS50887">
    <property type="entry name" value="GGDEF"/>
    <property type="match status" value="1"/>
</dbReference>
<feature type="modified residue" description="4-aspartylphosphate" evidence="2">
    <location>
        <position position="466"/>
    </location>
</feature>
<gene>
    <name evidence="6" type="ORF">IMZ08_12795</name>
</gene>
<dbReference type="EMBL" id="JADCLJ010000020">
    <property type="protein sequence ID" value="MBE4908939.1"/>
    <property type="molecule type" value="Genomic_DNA"/>
</dbReference>
<dbReference type="SMART" id="SM00267">
    <property type="entry name" value="GGDEF"/>
    <property type="match status" value="1"/>
</dbReference>
<dbReference type="InterPro" id="IPR008207">
    <property type="entry name" value="Sig_transdc_His_kin_Hpt_dom"/>
</dbReference>
<feature type="domain" description="GGDEF" evidence="4">
    <location>
        <begin position="265"/>
        <end position="398"/>
    </location>
</feature>
<evidence type="ECO:0000313" key="7">
    <source>
        <dbReference type="Proteomes" id="UP001516662"/>
    </source>
</evidence>
<evidence type="ECO:0000259" key="4">
    <source>
        <dbReference type="PROSITE" id="PS50887"/>
    </source>
</evidence>
<dbReference type="InterPro" id="IPR043128">
    <property type="entry name" value="Rev_trsase/Diguanyl_cyclase"/>
</dbReference>
<comment type="caution">
    <text evidence="6">The sequence shown here is derived from an EMBL/GenBank/DDBJ whole genome shotgun (WGS) entry which is preliminary data.</text>
</comment>
<dbReference type="PROSITE" id="PS50110">
    <property type="entry name" value="RESPONSE_REGULATORY"/>
    <property type="match status" value="2"/>
</dbReference>
<evidence type="ECO:0000259" key="5">
    <source>
        <dbReference type="PROSITE" id="PS50894"/>
    </source>
</evidence>
<dbReference type="SUPFAM" id="SSF47226">
    <property type="entry name" value="Histidine-containing phosphotransfer domain, HPT domain"/>
    <property type="match status" value="1"/>
</dbReference>
<dbReference type="Gene3D" id="3.30.70.270">
    <property type="match status" value="1"/>
</dbReference>
<feature type="modified residue" description="4-aspartylphosphate" evidence="2">
    <location>
        <position position="158"/>
    </location>
</feature>
<dbReference type="PANTHER" id="PTHR45138:SF9">
    <property type="entry name" value="DIGUANYLATE CYCLASE DGCM-RELATED"/>
    <property type="match status" value="1"/>
</dbReference>
<keyword evidence="2" id="KW-0597">Phosphoprotein</keyword>
<feature type="domain" description="HPt" evidence="5">
    <location>
        <begin position="1"/>
        <end position="99"/>
    </location>
</feature>
<dbReference type="CDD" id="cd01949">
    <property type="entry name" value="GGDEF"/>
    <property type="match status" value="1"/>
</dbReference>
<feature type="domain" description="Response regulatory" evidence="3">
    <location>
        <begin position="409"/>
        <end position="532"/>
    </location>
</feature>
<proteinExistence type="predicted"/>
<dbReference type="SUPFAM" id="SSF52172">
    <property type="entry name" value="CheY-like"/>
    <property type="match status" value="2"/>
</dbReference>
<dbReference type="Pfam" id="PF00990">
    <property type="entry name" value="GGDEF"/>
    <property type="match status" value="1"/>
</dbReference>
<evidence type="ECO:0000313" key="6">
    <source>
        <dbReference type="EMBL" id="MBE4908939.1"/>
    </source>
</evidence>
<name>A0ABR9QL81_9BACI</name>
<dbReference type="Pfam" id="PF00072">
    <property type="entry name" value="Response_reg"/>
    <property type="match status" value="2"/>
</dbReference>
<evidence type="ECO:0000256" key="1">
    <source>
        <dbReference type="PROSITE-ProRule" id="PRU00110"/>
    </source>
</evidence>
<dbReference type="SUPFAM" id="SSF55073">
    <property type="entry name" value="Nucleotide cyclase"/>
    <property type="match status" value="1"/>
</dbReference>
<evidence type="ECO:0000256" key="2">
    <source>
        <dbReference type="PROSITE-ProRule" id="PRU00169"/>
    </source>
</evidence>
<dbReference type="CDD" id="cd17574">
    <property type="entry name" value="REC_OmpR"/>
    <property type="match status" value="1"/>
</dbReference>
<sequence>MDKYKKKLMDNMNKQLGDWFEGNESVPHEDIYRFLHSVAGTASSIGLHAIGDTARNLMNSLTEDESKLWGIKDLKVFLFELLTLIYDNDLEDKVLSEAPLMTMTGNEPVILLIDDETSMLMYLKEELQKQGWMVNAIANPIKAIAAFYDIQPDCVIIDVYMGQKSGFEILAFLKEKVKQQFLPTIMISSDNSKSIRMQSYQMGADDFIAKPFELDELTVRIKRHIERKNLIDNLLLVDELTRVYNRKYLNQAYDQLRSELIRNKETFSIVMIDIDHFKRVNDTYGHLVGDQVLKQFATFLTNHSRPGDIVIRFGGEEFILILPELSVDESKKVIERLILKCRDTKLNTEKGELSCTFSAGVVEVNNPTQSLEEWLLLADNALYDAKESGRNQLKVADQVLNGMHQKIVKVAVVDDDPIIRTMLVDLLETLGKEGQHHLEIESFKDGSAFINNEWSHTEHRYLIILDGIMPRMDGIEVLQQLRSKNSDRYTVIMLTSRKSERDIARALQLGADDYITKPFKLLELETRIRHLLKRMK</sequence>
<dbReference type="InterPro" id="IPR050469">
    <property type="entry name" value="Diguanylate_Cyclase"/>
</dbReference>
<dbReference type="InterPro" id="IPR000160">
    <property type="entry name" value="GGDEF_dom"/>
</dbReference>
<dbReference type="InterPro" id="IPR011006">
    <property type="entry name" value="CheY-like_superfamily"/>
</dbReference>
<feature type="domain" description="Response regulatory" evidence="3">
    <location>
        <begin position="109"/>
        <end position="225"/>
    </location>
</feature>